<feature type="non-terminal residue" evidence="2">
    <location>
        <position position="330"/>
    </location>
</feature>
<evidence type="ECO:0000313" key="3">
    <source>
        <dbReference type="Proteomes" id="UP000315400"/>
    </source>
</evidence>
<dbReference type="EMBL" id="VIFK01000105">
    <property type="protein sequence ID" value="TQE98984.1"/>
    <property type="molecule type" value="Genomic_DNA"/>
</dbReference>
<evidence type="ECO:0000259" key="1">
    <source>
        <dbReference type="Pfam" id="PF13480"/>
    </source>
</evidence>
<comment type="caution">
    <text evidence="2">The sequence shown here is derived from an EMBL/GenBank/DDBJ whole genome shotgun (WGS) entry which is preliminary data.</text>
</comment>
<accession>A0A540VQE2</accession>
<reference evidence="2 3" key="1">
    <citation type="submission" date="2019-06" db="EMBL/GenBank/DDBJ databases">
        <title>Metagenome assembled Genome of Spiribacter salinus SL48-SHIP from the microbial mat of Salt Lake 48 (Novosibirsk region, Russia).</title>
        <authorList>
            <person name="Shipova A."/>
            <person name="Rozanov A.S."/>
            <person name="Bryanskaya A.V."/>
            <person name="Peltek S.E."/>
        </authorList>
    </citation>
    <scope>NUCLEOTIDE SEQUENCE [LARGE SCALE GENOMIC DNA]</scope>
    <source>
        <strain evidence="2">SL48-SHIP-2</strain>
    </source>
</reference>
<dbReference type="Pfam" id="PF13480">
    <property type="entry name" value="Acetyltransf_6"/>
    <property type="match status" value="1"/>
</dbReference>
<organism evidence="2 3">
    <name type="scientific">Spiribacter salinus</name>
    <dbReference type="NCBI Taxonomy" id="1335746"/>
    <lineage>
        <taxon>Bacteria</taxon>
        <taxon>Pseudomonadati</taxon>
        <taxon>Pseudomonadota</taxon>
        <taxon>Gammaproteobacteria</taxon>
        <taxon>Chromatiales</taxon>
        <taxon>Ectothiorhodospiraceae</taxon>
        <taxon>Spiribacter</taxon>
    </lineage>
</organism>
<proteinExistence type="predicted"/>
<name>A0A540VQE2_9GAMM</name>
<dbReference type="Gene3D" id="3.40.630.30">
    <property type="match status" value="1"/>
</dbReference>
<feature type="domain" description="BioF2-like acetyltransferase" evidence="1">
    <location>
        <begin position="132"/>
        <end position="278"/>
    </location>
</feature>
<dbReference type="InterPro" id="IPR038740">
    <property type="entry name" value="BioF2-like_GNAT_dom"/>
</dbReference>
<sequence length="330" mass="37592">MGDAFCSTEWYEAWSETFDRPVDLEGASLIPLIRSVRLVGPLRIRVLKAMVNDHTPWLDLPVSDTSPHSSRWVYRALWLARADVLVLPLLRRRRSTQAVLPPGLAVRWQATEQSPLVNCVGSWDAYWQSRGSRTRAEWARAERRLQSDGFMLACHTSEAGLDAALDDAFAIEADSWKGDQGSAIRQDPKLERFYRRVARDWARRGLLRLYFLQDGERRIAFQLCALDGRQLVSLKIGFRRAFARQGPGQALQLMILRELFADPDVERFDMLGPATEHKMKWATGAEQLWTVRCYRPGLRGCVAALRWSVLPALRARLRGPRAPQRVAEAG</sequence>
<dbReference type="SUPFAM" id="SSF55729">
    <property type="entry name" value="Acyl-CoA N-acyltransferases (Nat)"/>
    <property type="match status" value="1"/>
</dbReference>
<protein>
    <submittedName>
        <fullName evidence="2">GNAT family N-acetyltransferase</fullName>
    </submittedName>
</protein>
<dbReference type="AlphaFoldDB" id="A0A540VQE2"/>
<dbReference type="Proteomes" id="UP000315400">
    <property type="component" value="Unassembled WGS sequence"/>
</dbReference>
<gene>
    <name evidence="2" type="ORF">FKY71_11000</name>
</gene>
<evidence type="ECO:0000313" key="2">
    <source>
        <dbReference type="EMBL" id="TQE98984.1"/>
    </source>
</evidence>
<keyword evidence="2" id="KW-0808">Transferase</keyword>
<dbReference type="InterPro" id="IPR016181">
    <property type="entry name" value="Acyl_CoA_acyltransferase"/>
</dbReference>
<dbReference type="GO" id="GO:0016740">
    <property type="term" value="F:transferase activity"/>
    <property type="evidence" value="ECO:0007669"/>
    <property type="project" value="UniProtKB-KW"/>
</dbReference>